<dbReference type="Gene3D" id="1.20.1280.290">
    <property type="match status" value="2"/>
</dbReference>
<keyword evidence="5" id="KW-0677">Repeat</keyword>
<feature type="transmembrane region" description="Helical" evidence="9">
    <location>
        <begin position="322"/>
        <end position="341"/>
    </location>
</feature>
<dbReference type="PANTHER" id="PTHR13131:SF5">
    <property type="entry name" value="CYSTINOSIN"/>
    <property type="match status" value="1"/>
</dbReference>
<evidence type="ECO:0000256" key="7">
    <source>
        <dbReference type="ARBA" id="ARBA00023136"/>
    </source>
</evidence>
<evidence type="ECO:0000256" key="5">
    <source>
        <dbReference type="ARBA" id="ARBA00022737"/>
    </source>
</evidence>
<name>A0ABM1SN86_LIMPO</name>
<sequence length="419" mass="47390">MIQHAHMEVQRLRTLPPNVGTVCIISVLTHVALPVQCFDISLLVSSQDLYIYIGECGHFLTYLTNSVDRPVKVVSTFEKKGVLLEVTGDGIINANSNDMLNFTVTSKRPGQTTIFLTTSDSNIDVSQAFVRIFVPRSQFLDSLSALFGWIYFIAWSASFYPQIYTNWKRQSVVGLSFDYVSLHFSGFAAYALYNVGLAFINEVQMEYREIHPTGLIPVKINDVVFALHATLAVSIIVFQCLVYDRGNQNLSKPFGAFFTVIWLTGFVFLILILSGLVKTRPWLSLLYYFAAVKLCTTVTKYTPQAIQNFRRKSTTGWSIWNVMFDFVGGVFSVIQMVLLAYNYNDWDSIFGNFSKFLLGVVSVFYDVLFMVQHYSYTGYQPLPSRTKLGLNVNNVSEETTRINPTFEAGVSTHFLLLHS</sequence>
<proteinExistence type="inferred from homology"/>
<dbReference type="PANTHER" id="PTHR13131">
    <property type="entry name" value="CYSTINOSIN"/>
    <property type="match status" value="1"/>
</dbReference>
<dbReference type="GeneID" id="111086456"/>
<keyword evidence="10" id="KW-1185">Reference proteome</keyword>
<comment type="subcellular location">
    <subcellularLocation>
        <location evidence="1">Endomembrane system</location>
        <topology evidence="1">Multi-pass membrane protein</topology>
    </subcellularLocation>
</comment>
<evidence type="ECO:0000256" key="2">
    <source>
        <dbReference type="ARBA" id="ARBA00006855"/>
    </source>
</evidence>
<dbReference type="Pfam" id="PF04193">
    <property type="entry name" value="PQ-loop"/>
    <property type="match status" value="2"/>
</dbReference>
<keyword evidence="7 9" id="KW-0472">Membrane</keyword>
<keyword evidence="4 9" id="KW-0812">Transmembrane</keyword>
<evidence type="ECO:0000313" key="12">
    <source>
        <dbReference type="RefSeq" id="XP_022245092.1"/>
    </source>
</evidence>
<feature type="transmembrane region" description="Helical" evidence="9">
    <location>
        <begin position="353"/>
        <end position="371"/>
    </location>
</feature>
<evidence type="ECO:0000256" key="6">
    <source>
        <dbReference type="ARBA" id="ARBA00022989"/>
    </source>
</evidence>
<feature type="transmembrane region" description="Helical" evidence="9">
    <location>
        <begin position="254"/>
        <end position="276"/>
    </location>
</feature>
<protein>
    <submittedName>
        <fullName evidence="11 12">Cystinosin homolog</fullName>
    </submittedName>
</protein>
<organism evidence="10 12">
    <name type="scientific">Limulus polyphemus</name>
    <name type="common">Atlantic horseshoe crab</name>
    <dbReference type="NCBI Taxonomy" id="6850"/>
    <lineage>
        <taxon>Eukaryota</taxon>
        <taxon>Metazoa</taxon>
        <taxon>Ecdysozoa</taxon>
        <taxon>Arthropoda</taxon>
        <taxon>Chelicerata</taxon>
        <taxon>Merostomata</taxon>
        <taxon>Xiphosura</taxon>
        <taxon>Limulidae</taxon>
        <taxon>Limulus</taxon>
    </lineage>
</organism>
<dbReference type="Proteomes" id="UP000694941">
    <property type="component" value="Unplaced"/>
</dbReference>
<dbReference type="SMART" id="SM00679">
    <property type="entry name" value="CTNS"/>
    <property type="match status" value="2"/>
</dbReference>
<comment type="similarity">
    <text evidence="2">Belongs to the cystinosin family.</text>
</comment>
<gene>
    <name evidence="11 12" type="primary">LOC111086456</name>
</gene>
<evidence type="ECO:0000256" key="3">
    <source>
        <dbReference type="ARBA" id="ARBA00022448"/>
    </source>
</evidence>
<keyword evidence="6 9" id="KW-1133">Transmembrane helix</keyword>
<evidence type="ECO:0000256" key="4">
    <source>
        <dbReference type="ARBA" id="ARBA00022692"/>
    </source>
</evidence>
<feature type="transmembrane region" description="Helical" evidence="9">
    <location>
        <begin position="223"/>
        <end position="242"/>
    </location>
</feature>
<evidence type="ECO:0000313" key="10">
    <source>
        <dbReference type="Proteomes" id="UP000694941"/>
    </source>
</evidence>
<keyword evidence="3" id="KW-0813">Transport</keyword>
<dbReference type="RefSeq" id="XP_022245092.1">
    <property type="nucleotide sequence ID" value="XM_022389384.1"/>
</dbReference>
<comment type="catalytic activity">
    <reaction evidence="8">
        <text>L-cystine(out) + H(+)(out) = L-cystine(in) + H(+)(in)</text>
        <dbReference type="Rhea" id="RHEA:66172"/>
        <dbReference type="ChEBI" id="CHEBI:15378"/>
        <dbReference type="ChEBI" id="CHEBI:35491"/>
    </reaction>
    <physiologicalReaction direction="left-to-right" evidence="8">
        <dbReference type="Rhea" id="RHEA:66173"/>
    </physiologicalReaction>
</comment>
<feature type="transmembrane region" description="Helical" evidence="9">
    <location>
        <begin position="139"/>
        <end position="160"/>
    </location>
</feature>
<feature type="transmembrane region" description="Helical" evidence="9">
    <location>
        <begin position="172"/>
        <end position="193"/>
    </location>
</feature>
<dbReference type="InterPro" id="IPR005282">
    <property type="entry name" value="LC_transporter"/>
</dbReference>
<evidence type="ECO:0000256" key="1">
    <source>
        <dbReference type="ARBA" id="ARBA00004127"/>
    </source>
</evidence>
<dbReference type="RefSeq" id="XP_022245091.1">
    <property type="nucleotide sequence ID" value="XM_022389383.1"/>
</dbReference>
<accession>A0ABM1SN86</accession>
<evidence type="ECO:0000256" key="9">
    <source>
        <dbReference type="SAM" id="Phobius"/>
    </source>
</evidence>
<dbReference type="NCBIfam" id="TIGR00951">
    <property type="entry name" value="2A43"/>
    <property type="match status" value="1"/>
</dbReference>
<reference evidence="11 12" key="1">
    <citation type="submission" date="2025-05" db="UniProtKB">
        <authorList>
            <consortium name="RefSeq"/>
        </authorList>
    </citation>
    <scope>IDENTIFICATION</scope>
    <source>
        <tissue evidence="11 12">Muscle</tissue>
    </source>
</reference>
<evidence type="ECO:0000256" key="8">
    <source>
        <dbReference type="ARBA" id="ARBA00048473"/>
    </source>
</evidence>
<dbReference type="InterPro" id="IPR006603">
    <property type="entry name" value="PQ-loop_rpt"/>
</dbReference>
<evidence type="ECO:0000313" key="11">
    <source>
        <dbReference type="RefSeq" id="XP_022245091.1"/>
    </source>
</evidence>